<comment type="similarity">
    <text evidence="2 9">Belongs to the DXR family.</text>
</comment>
<keyword evidence="5 9" id="KW-0560">Oxidoreductase</keyword>
<dbReference type="InterPro" id="IPR013512">
    <property type="entry name" value="DXP_reductoisomerase_N"/>
</dbReference>
<feature type="binding site" evidence="9">
    <location>
        <position position="36"/>
    </location>
    <ligand>
        <name>NADPH</name>
        <dbReference type="ChEBI" id="CHEBI:57783"/>
    </ligand>
</feature>
<dbReference type="InterPro" id="IPR036169">
    <property type="entry name" value="DXPR_C_sf"/>
</dbReference>
<dbReference type="SUPFAM" id="SSF51735">
    <property type="entry name" value="NAD(P)-binding Rossmann-fold domains"/>
    <property type="match status" value="1"/>
</dbReference>
<feature type="binding site" evidence="9">
    <location>
        <position position="175"/>
    </location>
    <ligand>
        <name>1-deoxy-D-xylulose 5-phosphate</name>
        <dbReference type="ChEBI" id="CHEBI:57792"/>
    </ligand>
</feature>
<feature type="binding site" evidence="9">
    <location>
        <position position="211"/>
    </location>
    <ligand>
        <name>1-deoxy-D-xylulose 5-phosphate</name>
        <dbReference type="ChEBI" id="CHEBI:57792"/>
    </ligand>
</feature>
<feature type="binding site" evidence="9">
    <location>
        <position position="10"/>
    </location>
    <ligand>
        <name>NADPH</name>
        <dbReference type="ChEBI" id="CHEBI:57783"/>
    </ligand>
</feature>
<evidence type="ECO:0000256" key="3">
    <source>
        <dbReference type="ARBA" id="ARBA00022723"/>
    </source>
</evidence>
<feature type="binding site" evidence="9">
    <location>
        <position position="151"/>
    </location>
    <ligand>
        <name>1-deoxy-D-xylulose 5-phosphate</name>
        <dbReference type="ChEBI" id="CHEBI:57792"/>
    </ligand>
</feature>
<feature type="binding site" evidence="9">
    <location>
        <position position="124"/>
    </location>
    <ligand>
        <name>1-deoxy-D-xylulose 5-phosphate</name>
        <dbReference type="ChEBI" id="CHEBI:57792"/>
    </ligand>
</feature>
<feature type="binding site" evidence="9">
    <location>
        <position position="150"/>
    </location>
    <ligand>
        <name>1-deoxy-D-xylulose 5-phosphate</name>
        <dbReference type="ChEBI" id="CHEBI:57792"/>
    </ligand>
</feature>
<dbReference type="PANTHER" id="PTHR30525:SF0">
    <property type="entry name" value="1-DEOXY-D-XYLULOSE 5-PHOSPHATE REDUCTOISOMERASE, CHLOROPLASTIC"/>
    <property type="match status" value="1"/>
</dbReference>
<feature type="binding site" evidence="9">
    <location>
        <position position="12"/>
    </location>
    <ligand>
        <name>NADPH</name>
        <dbReference type="ChEBI" id="CHEBI:57783"/>
    </ligand>
</feature>
<evidence type="ECO:0000256" key="1">
    <source>
        <dbReference type="ARBA" id="ARBA00005094"/>
    </source>
</evidence>
<dbReference type="SUPFAM" id="SSF55347">
    <property type="entry name" value="Glyceraldehyde-3-phosphate dehydrogenase-like, C-terminal domain"/>
    <property type="match status" value="1"/>
</dbReference>
<feature type="binding site" evidence="9">
    <location>
        <position position="220"/>
    </location>
    <ligand>
        <name>Mn(2+)</name>
        <dbReference type="ChEBI" id="CHEBI:29035"/>
    </ligand>
</feature>
<comment type="caution">
    <text evidence="9">Lacks conserved residue(s) required for the propagation of feature annotation.</text>
</comment>
<comment type="function">
    <text evidence="9">Catalyzes the NADPH-dependent rearrangement and reduction of 1-deoxy-D-xylulose-5-phosphate (DXP) to 2-C-methyl-D-erythritol 4-phosphate (MEP).</text>
</comment>
<evidence type="ECO:0000256" key="6">
    <source>
        <dbReference type="ARBA" id="ARBA00023211"/>
    </source>
</evidence>
<keyword evidence="6 9" id="KW-0464">Manganese</keyword>
<evidence type="ECO:0000313" key="13">
    <source>
        <dbReference type="EMBL" id="XCN72972.1"/>
    </source>
</evidence>
<accession>A0AAU8LV69</accession>
<dbReference type="InterPro" id="IPR036291">
    <property type="entry name" value="NAD(P)-bd_dom_sf"/>
</dbReference>
<keyword evidence="7 9" id="KW-0414">Isoprene biosynthesis</keyword>
<comment type="cofactor">
    <cofactor evidence="9">
        <name>Mg(2+)</name>
        <dbReference type="ChEBI" id="CHEBI:18420"/>
    </cofactor>
    <cofactor evidence="9">
        <name>Mn(2+)</name>
        <dbReference type="ChEBI" id="CHEBI:29035"/>
    </cofactor>
</comment>
<protein>
    <recommendedName>
        <fullName evidence="9">1-deoxy-D-xylulose 5-phosphate reductoisomerase</fullName>
        <shortName evidence="9">DXP reductoisomerase</shortName>
        <ecNumber evidence="9">1.1.1.267</ecNumber>
    </recommendedName>
    <alternativeName>
        <fullName evidence="9">1-deoxyxylulose-5-phosphate reductoisomerase</fullName>
    </alternativeName>
    <alternativeName>
        <fullName evidence="9">2-C-methyl-D-erythritol 4-phosphate synthase</fullName>
    </alternativeName>
</protein>
<feature type="binding site" evidence="9">
    <location>
        <position position="198"/>
    </location>
    <ligand>
        <name>1-deoxy-D-xylulose 5-phosphate</name>
        <dbReference type="ChEBI" id="CHEBI:57792"/>
    </ligand>
</feature>
<dbReference type="PANTHER" id="PTHR30525">
    <property type="entry name" value="1-DEOXY-D-XYLULOSE 5-PHOSPHATE REDUCTOISOMERASE"/>
    <property type="match status" value="1"/>
</dbReference>
<evidence type="ECO:0000259" key="11">
    <source>
        <dbReference type="Pfam" id="PF08436"/>
    </source>
</evidence>
<dbReference type="PIRSF" id="PIRSF006205">
    <property type="entry name" value="Dxp_reductismrs"/>
    <property type="match status" value="1"/>
</dbReference>
<evidence type="ECO:0000256" key="5">
    <source>
        <dbReference type="ARBA" id="ARBA00023002"/>
    </source>
</evidence>
<dbReference type="SUPFAM" id="SSF69055">
    <property type="entry name" value="1-deoxy-D-xylulose-5-phosphate reductoisomerase, C-terminal domain"/>
    <property type="match status" value="1"/>
</dbReference>
<dbReference type="InterPro" id="IPR003821">
    <property type="entry name" value="DXP_reductoisomerase"/>
</dbReference>
<dbReference type="AlphaFoldDB" id="A0AAU8LV69"/>
<dbReference type="GO" id="GO:0070402">
    <property type="term" value="F:NADPH binding"/>
    <property type="evidence" value="ECO:0007669"/>
    <property type="project" value="InterPro"/>
</dbReference>
<feature type="binding site" evidence="9">
    <location>
        <position position="216"/>
    </location>
    <ligand>
        <name>1-deoxy-D-xylulose 5-phosphate</name>
        <dbReference type="ChEBI" id="CHEBI:57792"/>
    </ligand>
</feature>
<comment type="pathway">
    <text evidence="1 9">Isoprenoid biosynthesis; isopentenyl diphosphate biosynthesis via DXP pathway; isopentenyl diphosphate from 1-deoxy-D-xylulose 5-phosphate: step 1/6.</text>
</comment>
<dbReference type="InterPro" id="IPR026877">
    <property type="entry name" value="DXPR_C"/>
</dbReference>
<comment type="catalytic activity">
    <reaction evidence="8">
        <text>2-C-methyl-D-erythritol 4-phosphate + NADP(+) = 1-deoxy-D-xylulose 5-phosphate + NADPH + H(+)</text>
        <dbReference type="Rhea" id="RHEA:13717"/>
        <dbReference type="ChEBI" id="CHEBI:15378"/>
        <dbReference type="ChEBI" id="CHEBI:57783"/>
        <dbReference type="ChEBI" id="CHEBI:57792"/>
        <dbReference type="ChEBI" id="CHEBI:58262"/>
        <dbReference type="ChEBI" id="CHEBI:58349"/>
        <dbReference type="EC" id="1.1.1.267"/>
    </reaction>
    <physiologicalReaction direction="right-to-left" evidence="8">
        <dbReference type="Rhea" id="RHEA:13719"/>
    </physiologicalReaction>
</comment>
<feature type="binding site" evidence="9">
    <location>
        <position position="151"/>
    </location>
    <ligand>
        <name>Mn(2+)</name>
        <dbReference type="ChEBI" id="CHEBI:29035"/>
    </ligand>
</feature>
<feature type="domain" description="DXP reductoisomerase C-terminal" evidence="12">
    <location>
        <begin position="260"/>
        <end position="376"/>
    </location>
</feature>
<dbReference type="Gene3D" id="3.40.50.720">
    <property type="entry name" value="NAD(P)-binding Rossmann-like Domain"/>
    <property type="match status" value="1"/>
</dbReference>
<evidence type="ECO:0000259" key="12">
    <source>
        <dbReference type="Pfam" id="PF13288"/>
    </source>
</evidence>
<dbReference type="Pfam" id="PF13288">
    <property type="entry name" value="DXPR_C"/>
    <property type="match status" value="1"/>
</dbReference>
<dbReference type="KEGG" id="eaj:Q3M24_22290"/>
<feature type="binding site" evidence="9">
    <location>
        <position position="220"/>
    </location>
    <ligand>
        <name>1-deoxy-D-xylulose 5-phosphate</name>
        <dbReference type="ChEBI" id="CHEBI:57792"/>
    </ligand>
</feature>
<feature type="binding site" evidence="9">
    <location>
        <position position="37"/>
    </location>
    <ligand>
        <name>NADPH</name>
        <dbReference type="ChEBI" id="CHEBI:57783"/>
    </ligand>
</feature>
<evidence type="ECO:0000256" key="8">
    <source>
        <dbReference type="ARBA" id="ARBA00048543"/>
    </source>
</evidence>
<keyword evidence="4 9" id="KW-0521">NADP</keyword>
<dbReference type="NCBIfam" id="NF009114">
    <property type="entry name" value="PRK12464.1"/>
    <property type="match status" value="1"/>
</dbReference>
<evidence type="ECO:0000256" key="9">
    <source>
        <dbReference type="HAMAP-Rule" id="MF_00183"/>
    </source>
</evidence>
<reference evidence="13" key="2">
    <citation type="submission" date="2024-06" db="EMBL/GenBank/DDBJ databases">
        <authorList>
            <person name="Plum-Jensen L.E."/>
            <person name="Schramm A."/>
            <person name="Marshall I.P.G."/>
        </authorList>
    </citation>
    <scope>NUCLEOTIDE SEQUENCE</scope>
    <source>
        <strain evidence="13">Rat1</strain>
    </source>
</reference>
<feature type="binding site" evidence="9">
    <location>
        <position position="204"/>
    </location>
    <ligand>
        <name>NADPH</name>
        <dbReference type="ChEBI" id="CHEBI:57783"/>
    </ligand>
</feature>
<dbReference type="GO" id="GO:0051484">
    <property type="term" value="P:isopentenyl diphosphate biosynthetic process, methylerythritol 4-phosphate pathway involved in terpenoid biosynthetic process"/>
    <property type="evidence" value="ECO:0007669"/>
    <property type="project" value="UniProtKB-ARBA"/>
</dbReference>
<keyword evidence="9" id="KW-0460">Magnesium</keyword>
<feature type="domain" description="1-deoxy-D-xylulose 5-phosphate reductoisomerase C-terminal" evidence="11">
    <location>
        <begin position="145"/>
        <end position="228"/>
    </location>
</feature>
<dbReference type="GO" id="GO:0030604">
    <property type="term" value="F:1-deoxy-D-xylulose-5-phosphate reductoisomerase activity"/>
    <property type="evidence" value="ECO:0007669"/>
    <property type="project" value="UniProtKB-UniRule"/>
</dbReference>
<name>A0AAU8LV69_9BACT</name>
<evidence type="ECO:0000259" key="10">
    <source>
        <dbReference type="Pfam" id="PF02670"/>
    </source>
</evidence>
<feature type="binding site" evidence="9">
    <location>
        <position position="125"/>
    </location>
    <ligand>
        <name>NADPH</name>
        <dbReference type="ChEBI" id="CHEBI:57783"/>
    </ligand>
</feature>
<feature type="binding site" evidence="9">
    <location>
        <position position="11"/>
    </location>
    <ligand>
        <name>NADPH</name>
        <dbReference type="ChEBI" id="CHEBI:57783"/>
    </ligand>
</feature>
<dbReference type="EC" id="1.1.1.267" evidence="9"/>
<dbReference type="Pfam" id="PF08436">
    <property type="entry name" value="DXP_redisom_C"/>
    <property type="match status" value="1"/>
</dbReference>
<sequence>MKSLALLGSTGSIGKNVLNVVRSFPDRFRLVGLSAGRSLEELAAQVQEFQPECISVADQDLATRLRAMLPEEYQEKIFWGDEGNKKVATVPAAEMVISAVVGAVGLLPTLAAIAEGKDIGLANKETLVMAGRLVMRAAQEHNVALLPIDSEHSAIFQALEAGRRDDVSKIILTASGGPFRTMAKEELIKVTPEQALAHPNWDMGRKISIDSATMMNKGLEVIEACWLFDVPVEKIRVVVHPESIVHSLVEYVDGSVVAQLGIPDMRIPIAYALSYPERMPLGLSPLSLADCGKLSFEEPDYDRFPALGLAFKAMQDQGVKPAVLNAANEVAVAAFLDEQIDFADITAIVALTLDRFAFGDDLDLETILAADARAREIALEEIRQRQVQ</sequence>
<keyword evidence="3 9" id="KW-0479">Metal-binding</keyword>
<feature type="binding site" evidence="9">
    <location>
        <position position="149"/>
    </location>
    <ligand>
        <name>Mn(2+)</name>
        <dbReference type="ChEBI" id="CHEBI:29035"/>
    </ligand>
</feature>
<dbReference type="Pfam" id="PF02670">
    <property type="entry name" value="DXP_reductoisom"/>
    <property type="match status" value="1"/>
</dbReference>
<dbReference type="EMBL" id="CP159373">
    <property type="protein sequence ID" value="XCN72972.1"/>
    <property type="molecule type" value="Genomic_DNA"/>
</dbReference>
<dbReference type="HAMAP" id="MF_00183">
    <property type="entry name" value="DXP_reductoisom"/>
    <property type="match status" value="1"/>
</dbReference>
<dbReference type="NCBIfam" id="TIGR00243">
    <property type="entry name" value="Dxr"/>
    <property type="match status" value="1"/>
</dbReference>
<evidence type="ECO:0000256" key="2">
    <source>
        <dbReference type="ARBA" id="ARBA00006825"/>
    </source>
</evidence>
<evidence type="ECO:0000256" key="4">
    <source>
        <dbReference type="ARBA" id="ARBA00022857"/>
    </source>
</evidence>
<dbReference type="GO" id="GO:0030145">
    <property type="term" value="F:manganese ion binding"/>
    <property type="evidence" value="ECO:0007669"/>
    <property type="project" value="TreeGrafter"/>
</dbReference>
<reference evidence="13" key="1">
    <citation type="journal article" date="2024" name="Syst. Appl. Microbiol.">
        <title>First single-strain enrichments of Electrothrix cable bacteria, description of E. aestuarii sp. nov. and E. rattekaaiensis sp. nov., and proposal of a cable bacteria taxonomy following the rules of the SeqCode.</title>
        <authorList>
            <person name="Plum-Jensen L.E."/>
            <person name="Schramm A."/>
            <person name="Marshall I.P.G."/>
        </authorList>
    </citation>
    <scope>NUCLEOTIDE SEQUENCE</scope>
    <source>
        <strain evidence="13">Rat1</strain>
    </source>
</reference>
<dbReference type="FunFam" id="3.40.50.720:FF:000045">
    <property type="entry name" value="1-deoxy-D-xylulose 5-phosphate reductoisomerase"/>
    <property type="match status" value="1"/>
</dbReference>
<dbReference type="InterPro" id="IPR013644">
    <property type="entry name" value="DXP_reductoisomerase_C"/>
</dbReference>
<organism evidence="13">
    <name type="scientific">Candidatus Electrothrix aestuarii</name>
    <dbReference type="NCBI Taxonomy" id="3062594"/>
    <lineage>
        <taxon>Bacteria</taxon>
        <taxon>Pseudomonadati</taxon>
        <taxon>Thermodesulfobacteriota</taxon>
        <taxon>Desulfobulbia</taxon>
        <taxon>Desulfobulbales</taxon>
        <taxon>Desulfobulbaceae</taxon>
        <taxon>Candidatus Electrothrix</taxon>
    </lineage>
</organism>
<evidence type="ECO:0000256" key="7">
    <source>
        <dbReference type="ARBA" id="ARBA00023229"/>
    </source>
</evidence>
<gene>
    <name evidence="9" type="primary">dxr</name>
    <name evidence="13" type="ORF">Q3M24_22290</name>
</gene>
<feature type="domain" description="1-deoxy-D-xylulose 5-phosphate reductoisomerase N-terminal" evidence="10">
    <location>
        <begin position="4"/>
        <end position="131"/>
    </location>
</feature>
<feature type="binding site" evidence="9">
    <location>
        <position position="217"/>
    </location>
    <ligand>
        <name>1-deoxy-D-xylulose 5-phosphate</name>
        <dbReference type="ChEBI" id="CHEBI:57792"/>
    </ligand>
</feature>
<dbReference type="Gene3D" id="1.10.1740.10">
    <property type="match status" value="1"/>
</dbReference>
<feature type="binding site" evidence="9">
    <location>
        <position position="123"/>
    </location>
    <ligand>
        <name>NADPH</name>
        <dbReference type="ChEBI" id="CHEBI:57783"/>
    </ligand>
</feature>
<feature type="binding site" evidence="9">
    <location>
        <position position="13"/>
    </location>
    <ligand>
        <name>NADPH</name>
        <dbReference type="ChEBI" id="CHEBI:57783"/>
    </ligand>
</feature>
<proteinExistence type="inferred from homology"/>